<dbReference type="RefSeq" id="WP_096527653.1">
    <property type="nucleotide sequence ID" value="NZ_AP014836.1"/>
</dbReference>
<feature type="transmembrane region" description="Helical" evidence="2">
    <location>
        <begin position="98"/>
        <end position="122"/>
    </location>
</feature>
<dbReference type="EMBL" id="AP014836">
    <property type="protein sequence ID" value="BAW81185.1"/>
    <property type="molecule type" value="Genomic_DNA"/>
</dbReference>
<evidence type="ECO:0000256" key="1">
    <source>
        <dbReference type="SAM" id="MobiDB-lite"/>
    </source>
</evidence>
<keyword evidence="2" id="KW-0472">Membrane</keyword>
<feature type="region of interest" description="Disordered" evidence="1">
    <location>
        <begin position="1"/>
        <end position="21"/>
    </location>
</feature>
<accession>A0A1Q2SPV7</accession>
<dbReference type="KEGG" id="ntt:TAO_1815"/>
<dbReference type="PANTHER" id="PTHR38043">
    <property type="entry name" value="PROTEIN HEMX"/>
    <property type="match status" value="1"/>
</dbReference>
<proteinExistence type="predicted"/>
<dbReference type="Proteomes" id="UP000243679">
    <property type="component" value="Chromosome"/>
</dbReference>
<keyword evidence="2" id="KW-1133">Transmembrane helix</keyword>
<organism evidence="3 4">
    <name type="scientific">Candidatus Nitrosoglobus terrae</name>
    <dbReference type="NCBI Taxonomy" id="1630141"/>
    <lineage>
        <taxon>Bacteria</taxon>
        <taxon>Pseudomonadati</taxon>
        <taxon>Pseudomonadota</taxon>
        <taxon>Gammaproteobacteria</taxon>
        <taxon>Chromatiales</taxon>
        <taxon>Chromatiaceae</taxon>
        <taxon>Candidatus Nitrosoglobus</taxon>
    </lineage>
</organism>
<dbReference type="PANTHER" id="PTHR38043:SF1">
    <property type="entry name" value="PROTEIN HEMX"/>
    <property type="match status" value="1"/>
</dbReference>
<evidence type="ECO:0000256" key="2">
    <source>
        <dbReference type="SAM" id="Phobius"/>
    </source>
</evidence>
<feature type="region of interest" description="Disordered" evidence="1">
    <location>
        <begin position="42"/>
        <end position="72"/>
    </location>
</feature>
<dbReference type="InterPro" id="IPR007470">
    <property type="entry name" value="HemX"/>
</dbReference>
<keyword evidence="4" id="KW-1185">Reference proteome</keyword>
<evidence type="ECO:0000313" key="4">
    <source>
        <dbReference type="Proteomes" id="UP000243679"/>
    </source>
</evidence>
<name>A0A1Q2SPV7_9GAMM</name>
<gene>
    <name evidence="3" type="ORF">TAO_1815</name>
</gene>
<sequence>MSDKEENSLEPQDTKTAYRNEGKNKAISLAKLTFNKTDAPIVEESDLPASKSESEIPKTESAGDNNSMEEDISFPKAPRVRYTKQPALGGMPSGRGKFFLWFAILILAIALILVAAGGAYYAQSFAQKEQGAREALSKELLDQVNKQIKQRITTEVEAHLSKKEDLIQQEVTHLKDESTKTSASLKIIREEVAALESNLRAIRKEPGKTSKSEDWDIAEAAYLLRIANERLHLEEDVKTAITALQMADQIIHHASDPALISVRATLTEEINALKAIPIPDIDGMVLSLNSLIGRVKELKLKEIILDQSAPKSTTDKDRTAKSDSNDYAGKAKEFLYTIWSDLQHLVVVKQRDKKEGGALILLPKERYFLYQNLRFELEIARLSLLQKNEGGFRQSLRQAKNWLQDYFQGAESEAMGNTLTKLEKIVIKPPLPDISQSLKILNDLRSQTGIQPTIDHKGGEA</sequence>
<dbReference type="AlphaFoldDB" id="A0A1Q2SPV7"/>
<reference evidence="3 4" key="1">
    <citation type="journal article" date="2017" name="ISME J.">
        <title>An acid-tolerant ammonia-oxidizing ?-proteobacterium from soil.</title>
        <authorList>
            <person name="Hayatsu M."/>
            <person name="Tago K."/>
            <person name="Uchiyama I."/>
            <person name="Toyoda A."/>
            <person name="Wang Y."/>
            <person name="Shimomura Y."/>
            <person name="Okubo T."/>
            <person name="Kurisu F."/>
            <person name="Hirono Y."/>
            <person name="Nonaka K."/>
            <person name="Akiyama H."/>
            <person name="Itoh T."/>
            <person name="Takami H."/>
        </authorList>
    </citation>
    <scope>NUCLEOTIDE SEQUENCE [LARGE SCALE GENOMIC DNA]</scope>
    <source>
        <strain evidence="3 4">TAO100</strain>
    </source>
</reference>
<keyword evidence="2" id="KW-0812">Transmembrane</keyword>
<evidence type="ECO:0000313" key="3">
    <source>
        <dbReference type="EMBL" id="BAW81185.1"/>
    </source>
</evidence>
<protein>
    <submittedName>
        <fullName evidence="3">Hypothetical conserved protein</fullName>
    </submittedName>
</protein>
<dbReference type="OrthoDB" id="5739852at2"/>
<dbReference type="Pfam" id="PF04375">
    <property type="entry name" value="HemX"/>
    <property type="match status" value="1"/>
</dbReference>